<dbReference type="PANTHER" id="PTHR28047:SF5">
    <property type="entry name" value="PROTEIN DCG1"/>
    <property type="match status" value="1"/>
</dbReference>
<protein>
    <submittedName>
        <fullName evidence="2">Aspartate/glutamate racemase family protein</fullName>
    </submittedName>
</protein>
<organism evidence="2 3">
    <name type="scientific">Piscinibacter gummiphilus</name>
    <dbReference type="NCBI Taxonomy" id="946333"/>
    <lineage>
        <taxon>Bacteria</taxon>
        <taxon>Pseudomonadati</taxon>
        <taxon>Pseudomonadota</taxon>
        <taxon>Betaproteobacteria</taxon>
        <taxon>Burkholderiales</taxon>
        <taxon>Sphaerotilaceae</taxon>
        <taxon>Piscinibacter</taxon>
    </lineage>
</organism>
<comment type="similarity">
    <text evidence="1">Belongs to the HyuE racemase family.</text>
</comment>
<gene>
    <name evidence="2" type="ORF">RXV79_14875</name>
</gene>
<dbReference type="InterPro" id="IPR052186">
    <property type="entry name" value="Hydantoin_racemase-like"/>
</dbReference>
<keyword evidence="3" id="KW-1185">Reference proteome</keyword>
<dbReference type="InterPro" id="IPR053714">
    <property type="entry name" value="Iso_Racemase_Enz_sf"/>
</dbReference>
<dbReference type="RefSeq" id="WP_316698565.1">
    <property type="nucleotide sequence ID" value="NZ_CP136336.1"/>
</dbReference>
<dbReference type="Gene3D" id="3.40.50.12500">
    <property type="match status" value="1"/>
</dbReference>
<name>A0ABZ0CTK7_9BURK</name>
<dbReference type="PANTHER" id="PTHR28047">
    <property type="entry name" value="PROTEIN DCG1"/>
    <property type="match status" value="1"/>
</dbReference>
<accession>A0ABZ0CTK7</accession>
<dbReference type="Proteomes" id="UP001303946">
    <property type="component" value="Chromosome"/>
</dbReference>
<proteinExistence type="inferred from homology"/>
<evidence type="ECO:0000256" key="1">
    <source>
        <dbReference type="ARBA" id="ARBA00038414"/>
    </source>
</evidence>
<dbReference type="Pfam" id="PF01177">
    <property type="entry name" value="Asp_Glu_race"/>
    <property type="match status" value="1"/>
</dbReference>
<dbReference type="InterPro" id="IPR015942">
    <property type="entry name" value="Asp/Glu/hydantoin_racemase"/>
</dbReference>
<dbReference type="EMBL" id="CP136336">
    <property type="protein sequence ID" value="WOB06208.1"/>
    <property type="molecule type" value="Genomic_DNA"/>
</dbReference>
<evidence type="ECO:0000313" key="3">
    <source>
        <dbReference type="Proteomes" id="UP001303946"/>
    </source>
</evidence>
<reference evidence="2 3" key="1">
    <citation type="submission" date="2023-10" db="EMBL/GenBank/DDBJ databases">
        <title>Bacteria for the degradation of biodegradable plastic PBAT(Polybutylene adipate terephthalate).</title>
        <authorList>
            <person name="Weon H.-Y."/>
            <person name="Yeon J."/>
        </authorList>
    </citation>
    <scope>NUCLEOTIDE SEQUENCE [LARGE SCALE GENOMIC DNA]</scope>
    <source>
        <strain evidence="2 3">SBD 7-3</strain>
    </source>
</reference>
<sequence>MKLLLLNPNTTQAVTDAVLVAARAAARPGTELKAVTGRFGPVVIGSRAENALAHHSVLQLAAEHAHDCDAVVLAVSLDTGLWACRELLKVPVIGMTEAGLLAGCSVATRIGLITYGRRMGPLYREIAEGYGLASRLACIATLDVTPQQTFSEPQAVRDAVLTAARQLVQHDGAEAVLLAGAAMAAMAADLQPEIDVPLLDGVACAVALAEAHANLKLPKARTGSVSSTGGREVRGVSPELANLFAQRP</sequence>
<evidence type="ECO:0000313" key="2">
    <source>
        <dbReference type="EMBL" id="WOB06208.1"/>
    </source>
</evidence>